<feature type="transmembrane region" description="Helical" evidence="1">
    <location>
        <begin position="30"/>
        <end position="50"/>
    </location>
</feature>
<feature type="transmembrane region" description="Helical" evidence="1">
    <location>
        <begin position="118"/>
        <end position="138"/>
    </location>
</feature>
<dbReference type="Pfam" id="PF25302">
    <property type="entry name" value="NADase_transloc"/>
    <property type="match status" value="1"/>
</dbReference>
<feature type="transmembrane region" description="Helical" evidence="1">
    <location>
        <begin position="145"/>
        <end position="163"/>
    </location>
</feature>
<comment type="caution">
    <text evidence="3">The sequence shown here is derived from an EMBL/GenBank/DDBJ whole genome shotgun (WGS) entry which is preliminary data.</text>
</comment>
<dbReference type="InterPro" id="IPR057561">
    <property type="entry name" value="NADase_transloc"/>
</dbReference>
<dbReference type="AlphaFoldDB" id="A0A4U3L8D8"/>
<feature type="domain" description="NAD glycohydrolase translocation F5/8 type C" evidence="2">
    <location>
        <begin position="191"/>
        <end position="331"/>
    </location>
</feature>
<name>A0A4U3L8D8_9BACT</name>
<gene>
    <name evidence="3" type="ORF">FC093_00435</name>
</gene>
<organism evidence="3 4">
    <name type="scientific">Ilyomonas limi</name>
    <dbReference type="NCBI Taxonomy" id="2575867"/>
    <lineage>
        <taxon>Bacteria</taxon>
        <taxon>Pseudomonadati</taxon>
        <taxon>Bacteroidota</taxon>
        <taxon>Chitinophagia</taxon>
        <taxon>Chitinophagales</taxon>
        <taxon>Chitinophagaceae</taxon>
        <taxon>Ilyomonas</taxon>
    </lineage>
</organism>
<evidence type="ECO:0000313" key="4">
    <source>
        <dbReference type="Proteomes" id="UP000305848"/>
    </source>
</evidence>
<protein>
    <recommendedName>
        <fullName evidence="2">NAD glycohydrolase translocation F5/8 type C domain-containing protein</fullName>
    </recommendedName>
</protein>
<sequence length="340" mass="38386">MKHIIRAIILMIILFFVAEHYQYAPNLMGIISVLFIIAFIYLIAGIIDVFRRRMIARKQVNTPVENIPKNNSGCSLLLLVIIAAAFVYYYRATVGSYSFKAILFVDNLVKLTDAISPLILWGILGLLIGAIYGSFVAWKKYKLHVTVNLIPIGIFILFVTILYKVNHPLDSVTFATARNLQTQYAYNLVTATAYNSLQDKNANYKPAFLLDNNDKTAWITNANAGTNADIRFSFSSLQDYTNKHLQCVGFAIKNGYRKSPQLWDSFARVKEVSIKHNGRLITSVILNDKNSDKEEIEIAPISISSFDNISISINTVYPGEKYTDRVAVTELVPIVQYDKF</sequence>
<dbReference type="RefSeq" id="WP_137259768.1">
    <property type="nucleotide sequence ID" value="NZ_SZQL01000001.1"/>
</dbReference>
<feature type="transmembrane region" description="Helical" evidence="1">
    <location>
        <begin position="7"/>
        <end position="24"/>
    </location>
</feature>
<dbReference type="Proteomes" id="UP000305848">
    <property type="component" value="Unassembled WGS sequence"/>
</dbReference>
<evidence type="ECO:0000313" key="3">
    <source>
        <dbReference type="EMBL" id="TKK71528.1"/>
    </source>
</evidence>
<keyword evidence="1" id="KW-1133">Transmembrane helix</keyword>
<dbReference type="EMBL" id="SZQL01000001">
    <property type="protein sequence ID" value="TKK71528.1"/>
    <property type="molecule type" value="Genomic_DNA"/>
</dbReference>
<keyword evidence="4" id="KW-1185">Reference proteome</keyword>
<evidence type="ECO:0000259" key="2">
    <source>
        <dbReference type="Pfam" id="PF25302"/>
    </source>
</evidence>
<keyword evidence="1" id="KW-0812">Transmembrane</keyword>
<dbReference type="NCBIfam" id="NF047619">
    <property type="entry name" value="NADase_discoid"/>
    <property type="match status" value="1"/>
</dbReference>
<keyword evidence="1" id="KW-0472">Membrane</keyword>
<proteinExistence type="predicted"/>
<accession>A0A4U3L8D8</accession>
<feature type="transmembrane region" description="Helical" evidence="1">
    <location>
        <begin position="71"/>
        <end position="90"/>
    </location>
</feature>
<reference evidence="3 4" key="1">
    <citation type="submission" date="2019-05" db="EMBL/GenBank/DDBJ databases">
        <title>Panacibacter sp. strain 17mud1-8 Genome sequencing and assembly.</title>
        <authorList>
            <person name="Chhetri G."/>
        </authorList>
    </citation>
    <scope>NUCLEOTIDE SEQUENCE [LARGE SCALE GENOMIC DNA]</scope>
    <source>
        <strain evidence="3 4">17mud1-8</strain>
    </source>
</reference>
<evidence type="ECO:0000256" key="1">
    <source>
        <dbReference type="SAM" id="Phobius"/>
    </source>
</evidence>